<dbReference type="InterPro" id="IPR003540">
    <property type="entry name" value="ADP-ribosyltransferase"/>
</dbReference>
<dbReference type="Pfam" id="PF03496">
    <property type="entry name" value="ADPrib_exo_Tox"/>
    <property type="match status" value="1"/>
</dbReference>
<dbReference type="SUPFAM" id="SSF56399">
    <property type="entry name" value="ADP-ribosylation"/>
    <property type="match status" value="1"/>
</dbReference>
<dbReference type="Proteomes" id="UP000663862">
    <property type="component" value="Unassembled WGS sequence"/>
</dbReference>
<feature type="domain" description="ADP ribosyltransferase" evidence="4">
    <location>
        <begin position="217"/>
        <end position="389"/>
    </location>
</feature>
<dbReference type="SMART" id="SM00028">
    <property type="entry name" value="TPR"/>
    <property type="match status" value="7"/>
</dbReference>
<evidence type="ECO:0000313" key="6">
    <source>
        <dbReference type="EMBL" id="CAF4259560.1"/>
    </source>
</evidence>
<keyword evidence="2 3" id="KW-0802">TPR repeat</keyword>
<dbReference type="EMBL" id="CAJNYU010002009">
    <property type="protein sequence ID" value="CAF3493968.1"/>
    <property type="molecule type" value="Genomic_DNA"/>
</dbReference>
<feature type="repeat" description="TPR" evidence="3">
    <location>
        <begin position="575"/>
        <end position="608"/>
    </location>
</feature>
<keyword evidence="1" id="KW-0677">Repeat</keyword>
<dbReference type="PANTHER" id="PTHR45641">
    <property type="entry name" value="TETRATRICOPEPTIDE REPEAT PROTEIN (AFU_ORTHOLOGUE AFUA_6G03870)"/>
    <property type="match status" value="1"/>
</dbReference>
<feature type="repeat" description="TPR" evidence="3">
    <location>
        <begin position="491"/>
        <end position="524"/>
    </location>
</feature>
<dbReference type="GO" id="GO:0005576">
    <property type="term" value="C:extracellular region"/>
    <property type="evidence" value="ECO:0007669"/>
    <property type="project" value="InterPro"/>
</dbReference>
<proteinExistence type="predicted"/>
<dbReference type="PROSITE" id="PS51996">
    <property type="entry name" value="TR_MART"/>
    <property type="match status" value="1"/>
</dbReference>
<dbReference type="Pfam" id="PF13424">
    <property type="entry name" value="TPR_12"/>
    <property type="match status" value="2"/>
</dbReference>
<dbReference type="Gene3D" id="3.90.176.10">
    <property type="entry name" value="Toxin ADP-ribosyltransferase, Chain A, domain 1"/>
    <property type="match status" value="1"/>
</dbReference>
<accession>A0A818GL52</accession>
<sequence>MTAVIDRYRRNLSPDVMEENKEDITLLWLEKSIDDSENSQYIQTSLFELNTFVQFYTDPQLCIDYIRTIRNEKIFLITGGLVTEEVLSEIHPLLMVHAIFIFPLNPSEQTFLLNDYPKVIGIFTELASLIESVQTTIHLASKHMIAFSLFDQQEQKTTRDLSKNSASFLWNQLLVDALKQMPQTEDAKRDMLDRCSDYYRTNRVELKRIELFHNSYTSDRAIEWYTRDSFVYRLLNKALRTEDIDLLYLFRFYIIDLCSQLEQESKRKTVHTEIYALYRGQQIPTEELNKLIANVGVLVSVNGFFSTTRDSTIAKGFVAGASNTDEMKTILFEIKANSSLEKIVFADVDKYSHIGGEQEVLFSLGSVFKIDTVQWDSHQQVWKIEMTATDDGSKNVEEYINSIRQEIDDISPTILFGALLVNEMGQIDKAEKYFDMLLRTLPKDHRDIADIYDQIANIFVEKRNLNMALENYLCAYEIRRSRFDSNDIHIANSLHNLGYVHKQRGEYDQAMSCYKQVLAIDEKHYPNDHANKAHTMICIGMLYDVNGEYNFALDYMMKAYEMYQTLFPIEHPYISSSLWNIGGVYEHKSDYDRAMQFYHSGFEMDERILANDHPDFKKNLNRIAQLYIKKCDYASGLSYFQQKLTHQKDLLGKNHPRVAYTLMKIGDMMEDSNGRINYYRQALTILEICATPDYPARIICLQMINTIELKNGLIEEVIKNFLKILSIQQQTLTKNHPDIGCTLQQIGQLHFEMKNTSEALKFLKKSLKIYQTNYPESHDNITKIVTNIHNVEEIIRQSN</sequence>
<evidence type="ECO:0000256" key="2">
    <source>
        <dbReference type="ARBA" id="ARBA00022803"/>
    </source>
</evidence>
<protein>
    <recommendedName>
        <fullName evidence="4">ADP ribosyltransferase domain-containing protein</fullName>
    </recommendedName>
</protein>
<dbReference type="Gene3D" id="1.25.40.10">
    <property type="entry name" value="Tetratricopeptide repeat domain"/>
    <property type="match status" value="3"/>
</dbReference>
<feature type="repeat" description="TPR" evidence="3">
    <location>
        <begin position="740"/>
        <end position="773"/>
    </location>
</feature>
<dbReference type="EMBL" id="CAJOBQ010000110">
    <property type="protein sequence ID" value="CAF4259560.1"/>
    <property type="molecule type" value="Genomic_DNA"/>
</dbReference>
<dbReference type="Proteomes" id="UP000663869">
    <property type="component" value="Unassembled WGS sequence"/>
</dbReference>
<reference evidence="5" key="1">
    <citation type="submission" date="2021-02" db="EMBL/GenBank/DDBJ databases">
        <authorList>
            <person name="Nowell W R."/>
        </authorList>
    </citation>
    <scope>NUCLEOTIDE SEQUENCE</scope>
</reference>
<evidence type="ECO:0000313" key="5">
    <source>
        <dbReference type="EMBL" id="CAF3493968.1"/>
    </source>
</evidence>
<evidence type="ECO:0000256" key="1">
    <source>
        <dbReference type="ARBA" id="ARBA00022737"/>
    </source>
</evidence>
<dbReference type="PANTHER" id="PTHR45641:SF19">
    <property type="entry name" value="NEPHROCYSTIN-3"/>
    <property type="match status" value="1"/>
</dbReference>
<dbReference type="AlphaFoldDB" id="A0A818GL52"/>
<dbReference type="InterPro" id="IPR011990">
    <property type="entry name" value="TPR-like_helical_dom_sf"/>
</dbReference>
<organism evidence="5 7">
    <name type="scientific">Rotaria socialis</name>
    <dbReference type="NCBI Taxonomy" id="392032"/>
    <lineage>
        <taxon>Eukaryota</taxon>
        <taxon>Metazoa</taxon>
        <taxon>Spiralia</taxon>
        <taxon>Gnathifera</taxon>
        <taxon>Rotifera</taxon>
        <taxon>Eurotatoria</taxon>
        <taxon>Bdelloidea</taxon>
        <taxon>Philodinida</taxon>
        <taxon>Philodinidae</taxon>
        <taxon>Rotaria</taxon>
    </lineage>
</organism>
<evidence type="ECO:0000256" key="3">
    <source>
        <dbReference type="PROSITE-ProRule" id="PRU00339"/>
    </source>
</evidence>
<name>A0A818GL52_9BILA</name>
<gene>
    <name evidence="5" type="ORF">FME351_LOCUS16345</name>
    <name evidence="6" type="ORF">TSG867_LOCUS3618</name>
</gene>
<dbReference type="Pfam" id="PF13374">
    <property type="entry name" value="TPR_10"/>
    <property type="match status" value="1"/>
</dbReference>
<comment type="caution">
    <text evidence="5">The sequence shown here is derived from an EMBL/GenBank/DDBJ whole genome shotgun (WGS) entry which is preliminary data.</text>
</comment>
<dbReference type="InterPro" id="IPR019734">
    <property type="entry name" value="TPR_rpt"/>
</dbReference>
<dbReference type="SUPFAM" id="SSF48452">
    <property type="entry name" value="TPR-like"/>
    <property type="match status" value="2"/>
</dbReference>
<dbReference type="PROSITE" id="PS50293">
    <property type="entry name" value="TPR_REGION"/>
    <property type="match status" value="1"/>
</dbReference>
<dbReference type="PROSITE" id="PS50005">
    <property type="entry name" value="TPR"/>
    <property type="match status" value="3"/>
</dbReference>
<evidence type="ECO:0000313" key="7">
    <source>
        <dbReference type="Proteomes" id="UP000663869"/>
    </source>
</evidence>
<evidence type="ECO:0000259" key="4">
    <source>
        <dbReference type="Pfam" id="PF03496"/>
    </source>
</evidence>